<dbReference type="Pfam" id="PF01979">
    <property type="entry name" value="Amidohydro_1"/>
    <property type="match status" value="1"/>
</dbReference>
<dbReference type="InterPro" id="IPR032466">
    <property type="entry name" value="Metal_Hydrolase"/>
</dbReference>
<feature type="binding site" evidence="4">
    <location>
        <position position="296"/>
    </location>
    <ligand>
        <name>Zn(2+)</name>
        <dbReference type="ChEBI" id="CHEBI:29105"/>
    </ligand>
</feature>
<dbReference type="GO" id="GO:0050270">
    <property type="term" value="F:S-adenosylhomocysteine deaminase activity"/>
    <property type="evidence" value="ECO:0007669"/>
    <property type="project" value="UniProtKB-UniRule"/>
</dbReference>
<dbReference type="InterPro" id="IPR023512">
    <property type="entry name" value="Deaminase_MtaD/DadD"/>
</dbReference>
<feature type="binding site" evidence="4">
    <location>
        <position position="181"/>
    </location>
    <ligand>
        <name>substrate</name>
    </ligand>
</feature>
<dbReference type="PANTHER" id="PTHR43794:SF11">
    <property type="entry name" value="AMIDOHYDROLASE-RELATED DOMAIN-CONTAINING PROTEIN"/>
    <property type="match status" value="1"/>
</dbReference>
<dbReference type="AlphaFoldDB" id="A0A1W1VL50"/>
<dbReference type="InterPro" id="IPR006680">
    <property type="entry name" value="Amidohydro-rel"/>
</dbReference>
<dbReference type="Proteomes" id="UP000192731">
    <property type="component" value="Unassembled WGS sequence"/>
</dbReference>
<feature type="domain" description="Amidohydrolase-related" evidence="5">
    <location>
        <begin position="55"/>
        <end position="400"/>
    </location>
</feature>
<comment type="catalytic activity">
    <reaction evidence="4">
        <text>S-methyl-5'-thioadenosine + H2O + H(+) = S-methyl-5'-thioinosine + NH4(+)</text>
        <dbReference type="Rhea" id="RHEA:25025"/>
        <dbReference type="ChEBI" id="CHEBI:15377"/>
        <dbReference type="ChEBI" id="CHEBI:15378"/>
        <dbReference type="ChEBI" id="CHEBI:17509"/>
        <dbReference type="ChEBI" id="CHEBI:28938"/>
        <dbReference type="ChEBI" id="CHEBI:48595"/>
        <dbReference type="EC" id="3.5.4.31"/>
    </reaction>
</comment>
<dbReference type="RefSeq" id="WP_084053896.1">
    <property type="nucleotide sequence ID" value="NZ_FWWT01000022.1"/>
</dbReference>
<dbReference type="FunFam" id="3.20.20.140:FF:000014">
    <property type="entry name" value="5-methylthioadenosine/S-adenosylhomocysteine deaminase"/>
    <property type="match status" value="1"/>
</dbReference>
<dbReference type="EC" id="3.5.4.28" evidence="4"/>
<evidence type="ECO:0000256" key="2">
    <source>
        <dbReference type="ARBA" id="ARBA00022801"/>
    </source>
</evidence>
<evidence type="ECO:0000259" key="5">
    <source>
        <dbReference type="Pfam" id="PF01979"/>
    </source>
</evidence>
<dbReference type="GO" id="GO:0090614">
    <property type="term" value="F:5'-methylthioadenosine deaminase activity"/>
    <property type="evidence" value="ECO:0007669"/>
    <property type="project" value="UniProtKB-UniRule"/>
</dbReference>
<dbReference type="SUPFAM" id="SSF51556">
    <property type="entry name" value="Metallo-dependent hydrolases"/>
    <property type="match status" value="1"/>
</dbReference>
<feature type="binding site" evidence="4">
    <location>
        <position position="93"/>
    </location>
    <ligand>
        <name>substrate</name>
    </ligand>
</feature>
<dbReference type="HAMAP" id="MF_01281">
    <property type="entry name" value="MTA_SAH_deamin"/>
    <property type="match status" value="1"/>
</dbReference>
<accession>A0A1W1VL50</accession>
<dbReference type="SUPFAM" id="SSF51338">
    <property type="entry name" value="Composite domain of metallo-dependent hydrolases"/>
    <property type="match status" value="1"/>
</dbReference>
<comment type="similarity">
    <text evidence="4">Belongs to the metallo-dependent hydrolases superfamily. MTA/SAH deaminase family.</text>
</comment>
<keyword evidence="1 4" id="KW-0479">Metal-binding</keyword>
<protein>
    <recommendedName>
        <fullName evidence="4">5-methylthioadenosine/S-adenosylhomocysteine deaminase</fullName>
        <shortName evidence="4">MTA/SAH deaminase</shortName>
        <ecNumber evidence="4">3.5.4.28</ecNumber>
        <ecNumber evidence="4">3.5.4.31</ecNumber>
    </recommendedName>
</protein>
<dbReference type="PANTHER" id="PTHR43794">
    <property type="entry name" value="AMINOHYDROLASE SSNA-RELATED"/>
    <property type="match status" value="1"/>
</dbReference>
<feature type="binding site" evidence="4">
    <location>
        <position position="66"/>
    </location>
    <ligand>
        <name>Zn(2+)</name>
        <dbReference type="ChEBI" id="CHEBI:29105"/>
    </ligand>
</feature>
<evidence type="ECO:0000256" key="3">
    <source>
        <dbReference type="ARBA" id="ARBA00022833"/>
    </source>
</evidence>
<keyword evidence="7" id="KW-1185">Reference proteome</keyword>
<comment type="catalytic activity">
    <reaction evidence="4">
        <text>S-adenosyl-L-homocysteine + H2O + H(+) = S-inosyl-L-homocysteine + NH4(+)</text>
        <dbReference type="Rhea" id="RHEA:20716"/>
        <dbReference type="ChEBI" id="CHEBI:15377"/>
        <dbReference type="ChEBI" id="CHEBI:15378"/>
        <dbReference type="ChEBI" id="CHEBI:28938"/>
        <dbReference type="ChEBI" id="CHEBI:57856"/>
        <dbReference type="ChEBI" id="CHEBI:57985"/>
        <dbReference type="EC" id="3.5.4.28"/>
    </reaction>
</comment>
<dbReference type="CDD" id="cd01298">
    <property type="entry name" value="ATZ_TRZ_like"/>
    <property type="match status" value="1"/>
</dbReference>
<feature type="binding site" evidence="4">
    <location>
        <position position="211"/>
    </location>
    <ligand>
        <name>substrate</name>
    </ligand>
</feature>
<dbReference type="STRING" id="656914.SAMN00017405_0076"/>
<evidence type="ECO:0000256" key="4">
    <source>
        <dbReference type="HAMAP-Rule" id="MF_01281"/>
    </source>
</evidence>
<sequence>MSKILIKDSYILTMASSTNEKPVIGDILIEDNVITKIGKFECTEQVEIIDGKNTIALPGLINCHTHAAMTLLRGYADDMELMPWLENKIWPREAKLTEEHIYWGSMLACLEMIKSGTTTFADMYVSMNEVAKAVSDSGIRASLSRGITGGNGRGEDSLKESKEFIEKWRNEERITCMLGPHAPYTCTDDYLEKIIKLGKELNVGIHIHLAETETEFSDIEKRTGKTPVEHMKDLGLFELPVLAAHCVHLTEGDIGILKENNVAVAHNPESNLKLASGIAPVPELLEKGVIVGLGTDGAASNNNLNMFEEMHMAALLHKANSKNPTVIPAYQALEMGTILGAKALGLDQEIGSLEVGKKADIILLDLHKAHLYPSHDIVANIIYSAQGSDVKTSIINGNIVMKDRKILAFDEEKVILEANRVAKELMKD</sequence>
<keyword evidence="2 4" id="KW-0378">Hydrolase</keyword>
<reference evidence="6 7" key="1">
    <citation type="submission" date="2017-04" db="EMBL/GenBank/DDBJ databases">
        <authorList>
            <person name="Afonso C.L."/>
            <person name="Miller P.J."/>
            <person name="Scott M.A."/>
            <person name="Spackman E."/>
            <person name="Goraichik I."/>
            <person name="Dimitrov K.M."/>
            <person name="Suarez D.L."/>
            <person name="Swayne D.E."/>
        </authorList>
    </citation>
    <scope>NUCLEOTIDE SEQUENCE [LARGE SCALE GENOMIC DNA]</scope>
    <source>
        <strain evidence="6 7">DSM 11270</strain>
    </source>
</reference>
<comment type="function">
    <text evidence="4">Catalyzes the deamination of 5-methylthioadenosine and S-adenosyl-L-homocysteine into 5-methylthioinosine and S-inosyl-L-homocysteine, respectively. Is also able to deaminate adenosine.</text>
</comment>
<feature type="binding site" evidence="4">
    <location>
        <position position="296"/>
    </location>
    <ligand>
        <name>substrate</name>
    </ligand>
</feature>
<feature type="binding site" evidence="4">
    <location>
        <position position="208"/>
    </location>
    <ligand>
        <name>Zn(2+)</name>
        <dbReference type="ChEBI" id="CHEBI:29105"/>
    </ligand>
</feature>
<comment type="cofactor">
    <cofactor evidence="4">
        <name>Zn(2+)</name>
        <dbReference type="ChEBI" id="CHEBI:29105"/>
    </cofactor>
    <text evidence="4">Binds 1 zinc ion per subunit.</text>
</comment>
<evidence type="ECO:0000313" key="7">
    <source>
        <dbReference type="Proteomes" id="UP000192731"/>
    </source>
</evidence>
<evidence type="ECO:0000256" key="1">
    <source>
        <dbReference type="ARBA" id="ARBA00022723"/>
    </source>
</evidence>
<organism evidence="6 7">
    <name type="scientific">Desulfonispora thiosulfatigenes DSM 11270</name>
    <dbReference type="NCBI Taxonomy" id="656914"/>
    <lineage>
        <taxon>Bacteria</taxon>
        <taxon>Bacillati</taxon>
        <taxon>Bacillota</taxon>
        <taxon>Clostridia</taxon>
        <taxon>Eubacteriales</taxon>
        <taxon>Peptococcaceae</taxon>
        <taxon>Desulfonispora</taxon>
    </lineage>
</organism>
<dbReference type="GO" id="GO:0046872">
    <property type="term" value="F:metal ion binding"/>
    <property type="evidence" value="ECO:0007669"/>
    <property type="project" value="UniProtKB-KW"/>
</dbReference>
<dbReference type="EC" id="3.5.4.31" evidence="4"/>
<dbReference type="Gene3D" id="2.30.40.10">
    <property type="entry name" value="Urease, subunit C, domain 1"/>
    <property type="match status" value="1"/>
</dbReference>
<evidence type="ECO:0000313" key="6">
    <source>
        <dbReference type="EMBL" id="SMB93684.1"/>
    </source>
</evidence>
<dbReference type="InterPro" id="IPR050287">
    <property type="entry name" value="MTA/SAH_deaminase"/>
</dbReference>
<dbReference type="Gene3D" id="3.20.20.140">
    <property type="entry name" value="Metal-dependent hydrolases"/>
    <property type="match status" value="1"/>
</dbReference>
<dbReference type="InterPro" id="IPR011059">
    <property type="entry name" value="Metal-dep_hydrolase_composite"/>
</dbReference>
<gene>
    <name evidence="4" type="primary">mtaD</name>
    <name evidence="6" type="ORF">SAMN00017405_0076</name>
</gene>
<proteinExistence type="inferred from homology"/>
<feature type="binding site" evidence="4">
    <location>
        <position position="153"/>
    </location>
    <ligand>
        <name>substrate</name>
    </ligand>
</feature>
<feature type="binding site" evidence="4">
    <location>
        <position position="64"/>
    </location>
    <ligand>
        <name>Zn(2+)</name>
        <dbReference type="ChEBI" id="CHEBI:29105"/>
    </ligand>
</feature>
<feature type="binding site" evidence="4">
    <location>
        <position position="145"/>
    </location>
    <ligand>
        <name>substrate</name>
    </ligand>
</feature>
<keyword evidence="3 4" id="KW-0862">Zinc</keyword>
<name>A0A1W1VL50_DESTI</name>
<dbReference type="EMBL" id="FWWT01000022">
    <property type="protein sequence ID" value="SMB93684.1"/>
    <property type="molecule type" value="Genomic_DNA"/>
</dbReference>
<dbReference type="OrthoDB" id="9807210at2"/>